<evidence type="ECO:0000313" key="1">
    <source>
        <dbReference type="EMBL" id="MCG2431105.1"/>
    </source>
</evidence>
<keyword evidence="2" id="KW-1185">Reference proteome</keyword>
<organism evidence="1 2">
    <name type="scientific">Aequorivita xiaoshiensis</name>
    <dbReference type="NCBI Taxonomy" id="2874476"/>
    <lineage>
        <taxon>Bacteria</taxon>
        <taxon>Pseudomonadati</taxon>
        <taxon>Bacteroidota</taxon>
        <taxon>Flavobacteriia</taxon>
        <taxon>Flavobacteriales</taxon>
        <taxon>Flavobacteriaceae</taxon>
        <taxon>Aequorivita</taxon>
    </lineage>
</organism>
<accession>A0A9X1R0T7</accession>
<proteinExistence type="predicted"/>
<sequence>MKSIAIIFLALIYLTSCKDSKSSDTNTTVKPNAHVKTEKAINSNNNNKTQDIENKRDSKIKKTQEDWYWKNTIMSKNNSFDNWQEGAVDLVMLFKVKGNDMHPKTIKVGTINASGEVNINLPSELKTEQKLDDLGNLVFFDITDISSFNYENGATGYFSNTSFQVLKNGNAIGNLTIGNSVRTTYNLTNQSNLKQGDEGYLVYLVYVDEKAAMKGNETTTVKARRDGTNTIDAETTVIYNLSFKPGWNYVKTEVIGRYNLEHERGLDVSWFKKHEHITIPKKPSEAEYFFRKYSY</sequence>
<dbReference type="Proteomes" id="UP001139462">
    <property type="component" value="Unassembled WGS sequence"/>
</dbReference>
<protein>
    <submittedName>
        <fullName evidence="1">Uncharacterized protein</fullName>
    </submittedName>
</protein>
<name>A0A9X1R0T7_9FLAO</name>
<comment type="caution">
    <text evidence="1">The sequence shown here is derived from an EMBL/GenBank/DDBJ whole genome shotgun (WGS) entry which is preliminary data.</text>
</comment>
<dbReference type="EMBL" id="JAIRBB010000005">
    <property type="protein sequence ID" value="MCG2431105.1"/>
    <property type="molecule type" value="Genomic_DNA"/>
</dbReference>
<reference evidence="1" key="1">
    <citation type="submission" date="2021-09" db="EMBL/GenBank/DDBJ databases">
        <title>Genome of Aequorivita sp. strain F64183.</title>
        <authorList>
            <person name="Wang Y."/>
        </authorList>
    </citation>
    <scope>NUCLEOTIDE SEQUENCE</scope>
    <source>
        <strain evidence="1">F64183</strain>
    </source>
</reference>
<dbReference type="RefSeq" id="WP_237608254.1">
    <property type="nucleotide sequence ID" value="NZ_JAIRBB010000005.1"/>
</dbReference>
<gene>
    <name evidence="1" type="ORF">K8344_08235</name>
</gene>
<evidence type="ECO:0000313" key="2">
    <source>
        <dbReference type="Proteomes" id="UP001139462"/>
    </source>
</evidence>
<dbReference type="AlphaFoldDB" id="A0A9X1R0T7"/>